<reference evidence="1 2" key="1">
    <citation type="submission" date="2019-11" db="EMBL/GenBank/DDBJ databases">
        <authorList>
            <person name="Li J."/>
        </authorList>
    </citation>
    <scope>NUCLEOTIDE SEQUENCE [LARGE SCALE GENOMIC DNA]</scope>
    <source>
        <strain evidence="1 2">J4</strain>
    </source>
</reference>
<dbReference type="InterPro" id="IPR015064">
    <property type="entry name" value="Sda"/>
</dbReference>
<name>A0A6G1X1V3_9BACI</name>
<proteinExistence type="predicted"/>
<keyword evidence="2" id="KW-1185">Reference proteome</keyword>
<dbReference type="AlphaFoldDB" id="A0A6G1X1V3"/>
<evidence type="ECO:0000313" key="2">
    <source>
        <dbReference type="Proteomes" id="UP000480185"/>
    </source>
</evidence>
<dbReference type="Proteomes" id="UP000480185">
    <property type="component" value="Unassembled WGS sequence"/>
</dbReference>
<gene>
    <name evidence="1" type="ORF">GH754_00545</name>
</gene>
<protein>
    <submittedName>
        <fullName evidence="1">Sporulation histidine kinase inhibitor Sda</fullName>
    </submittedName>
</protein>
<comment type="caution">
    <text evidence="1">The sequence shown here is derived from an EMBL/GenBank/DDBJ whole genome shotgun (WGS) entry which is preliminary data.</text>
</comment>
<organism evidence="1 2">
    <name type="scientific">Salinibacillus xinjiangensis</name>
    <dbReference type="NCBI Taxonomy" id="1229268"/>
    <lineage>
        <taxon>Bacteria</taxon>
        <taxon>Bacillati</taxon>
        <taxon>Bacillota</taxon>
        <taxon>Bacilli</taxon>
        <taxon>Bacillales</taxon>
        <taxon>Bacillaceae</taxon>
        <taxon>Salinibacillus</taxon>
    </lineage>
</organism>
<dbReference type="InterPro" id="IPR036916">
    <property type="entry name" value="Sda_sf"/>
</dbReference>
<sequence length="80" mass="9362">MGFRNLSDELLIQSFQKAKELELDEEFIKLLKEEIDFRGISKQSIINVIDSTIMTNHHLHNKVLSRLTEKPLNKKTNEIP</sequence>
<accession>A0A6G1X1V3</accession>
<dbReference type="Gene3D" id="1.10.287.1100">
    <property type="entry name" value="Sporulation inhibitor A"/>
    <property type="match status" value="1"/>
</dbReference>
<dbReference type="EMBL" id="WJNH01000001">
    <property type="protein sequence ID" value="MRG84808.1"/>
    <property type="molecule type" value="Genomic_DNA"/>
</dbReference>
<dbReference type="Pfam" id="PF08970">
    <property type="entry name" value="Sda"/>
    <property type="match status" value="1"/>
</dbReference>
<dbReference type="SUPFAM" id="SSF100985">
    <property type="entry name" value="Sporulation inhibitor Sda"/>
    <property type="match status" value="1"/>
</dbReference>
<evidence type="ECO:0000313" key="1">
    <source>
        <dbReference type="EMBL" id="MRG84808.1"/>
    </source>
</evidence>